<feature type="chain" id="PRO_5021217643" evidence="2">
    <location>
        <begin position="24"/>
        <end position="214"/>
    </location>
</feature>
<comment type="caution">
    <text evidence="3">The sequence shown here is derived from an EMBL/GenBank/DDBJ whole genome shotgun (WGS) entry which is preliminary data.</text>
</comment>
<sequence>MQQGRCRTLPRTLIMVLLKTTLTTVTLKGKAGSPAERRLNASPKAQKEYVRGDTTDASTRNTGCSSELLQLALGLNLRLDFLSGSLWLCSSPIQSKRGGGGEIVGCNRNFTEFLNNTFSRNISLWFSRSGPTGLLRVVLCVNLYMRVNVSSAVRRWSLSESIQVTVRQRGREGEGVKQKTGVNAPGSHREETGTRVGNSNNKRSNGVKRSGEQR</sequence>
<reference evidence="3 4" key="1">
    <citation type="submission" date="2019-03" db="EMBL/GenBank/DDBJ databases">
        <title>First draft genome of Liparis tanakae, snailfish: a comprehensive survey of snailfish specific genes.</title>
        <authorList>
            <person name="Kim W."/>
            <person name="Song I."/>
            <person name="Jeong J.-H."/>
            <person name="Kim D."/>
            <person name="Kim S."/>
            <person name="Ryu S."/>
            <person name="Song J.Y."/>
            <person name="Lee S.K."/>
        </authorList>
    </citation>
    <scope>NUCLEOTIDE SEQUENCE [LARGE SCALE GENOMIC DNA]</scope>
    <source>
        <tissue evidence="3">Muscle</tissue>
    </source>
</reference>
<evidence type="ECO:0000256" key="1">
    <source>
        <dbReference type="SAM" id="MobiDB-lite"/>
    </source>
</evidence>
<feature type="compositionally biased region" description="Basic and acidic residues" evidence="1">
    <location>
        <begin position="35"/>
        <end position="54"/>
    </location>
</feature>
<organism evidence="3 4">
    <name type="scientific">Liparis tanakae</name>
    <name type="common">Tanaka's snailfish</name>
    <dbReference type="NCBI Taxonomy" id="230148"/>
    <lineage>
        <taxon>Eukaryota</taxon>
        <taxon>Metazoa</taxon>
        <taxon>Chordata</taxon>
        <taxon>Craniata</taxon>
        <taxon>Vertebrata</taxon>
        <taxon>Euteleostomi</taxon>
        <taxon>Actinopterygii</taxon>
        <taxon>Neopterygii</taxon>
        <taxon>Teleostei</taxon>
        <taxon>Neoteleostei</taxon>
        <taxon>Acanthomorphata</taxon>
        <taxon>Eupercaria</taxon>
        <taxon>Perciformes</taxon>
        <taxon>Cottioidei</taxon>
        <taxon>Cottales</taxon>
        <taxon>Liparidae</taxon>
        <taxon>Liparis</taxon>
    </lineage>
</organism>
<dbReference type="EMBL" id="SRLO01000463">
    <property type="protein sequence ID" value="TNN55168.1"/>
    <property type="molecule type" value="Genomic_DNA"/>
</dbReference>
<keyword evidence="4" id="KW-1185">Reference proteome</keyword>
<feature type="compositionally biased region" description="Polar residues" evidence="1">
    <location>
        <begin position="195"/>
        <end position="204"/>
    </location>
</feature>
<protein>
    <submittedName>
        <fullName evidence="3">Uncharacterized protein</fullName>
    </submittedName>
</protein>
<feature type="signal peptide" evidence="2">
    <location>
        <begin position="1"/>
        <end position="23"/>
    </location>
</feature>
<dbReference type="AlphaFoldDB" id="A0A4Z2GNF4"/>
<evidence type="ECO:0000313" key="3">
    <source>
        <dbReference type="EMBL" id="TNN55168.1"/>
    </source>
</evidence>
<keyword evidence="2" id="KW-0732">Signal</keyword>
<evidence type="ECO:0000256" key="2">
    <source>
        <dbReference type="SAM" id="SignalP"/>
    </source>
</evidence>
<feature type="region of interest" description="Disordered" evidence="1">
    <location>
        <begin position="169"/>
        <end position="214"/>
    </location>
</feature>
<accession>A0A4Z2GNF4</accession>
<feature type="region of interest" description="Disordered" evidence="1">
    <location>
        <begin position="32"/>
        <end position="58"/>
    </location>
</feature>
<evidence type="ECO:0000313" key="4">
    <source>
        <dbReference type="Proteomes" id="UP000314294"/>
    </source>
</evidence>
<proteinExistence type="predicted"/>
<gene>
    <name evidence="3" type="ORF">EYF80_034613</name>
</gene>
<name>A0A4Z2GNF4_9TELE</name>
<dbReference type="Proteomes" id="UP000314294">
    <property type="component" value="Unassembled WGS sequence"/>
</dbReference>